<feature type="compositionally biased region" description="Polar residues" evidence="5">
    <location>
        <begin position="562"/>
        <end position="571"/>
    </location>
</feature>
<feature type="compositionally biased region" description="Pro residues" evidence="5">
    <location>
        <begin position="983"/>
        <end position="995"/>
    </location>
</feature>
<feature type="compositionally biased region" description="Polar residues" evidence="5">
    <location>
        <begin position="274"/>
        <end position="295"/>
    </location>
</feature>
<evidence type="ECO:0000313" key="8">
    <source>
        <dbReference type="Proteomes" id="UP000178129"/>
    </source>
</evidence>
<comment type="similarity">
    <text evidence="4">Belongs to the complex I LYR family. SDHAF1 subfamily.</text>
</comment>
<comment type="subcellular location">
    <subcellularLocation>
        <location evidence="1">Mitochondrion matrix</location>
    </subcellularLocation>
</comment>
<dbReference type="CDD" id="cd20268">
    <property type="entry name" value="Complex1_LYR_SDHAF1_LYRM8"/>
    <property type="match status" value="1"/>
</dbReference>
<dbReference type="Pfam" id="PF05347">
    <property type="entry name" value="Complex1_LYR"/>
    <property type="match status" value="1"/>
</dbReference>
<proteinExistence type="inferred from homology"/>
<dbReference type="InParanoid" id="A0A1E1LH87"/>
<keyword evidence="8" id="KW-1185">Reference proteome</keyword>
<evidence type="ECO:0000256" key="2">
    <source>
        <dbReference type="ARBA" id="ARBA00023128"/>
    </source>
</evidence>
<dbReference type="PANTHER" id="PTHR13675:SF1">
    <property type="entry name" value="SUCCINATE DEHYDROGENASE ASSEMBLY FACTOR 1, MITOCHONDRIAL"/>
    <property type="match status" value="1"/>
</dbReference>
<dbReference type="PANTHER" id="PTHR13675">
    <property type="entry name" value="LYR MOTIF-CONTAINING PROTEIN 2"/>
    <property type="match status" value="1"/>
</dbReference>
<keyword evidence="3" id="KW-0143">Chaperone</keyword>
<dbReference type="InterPro" id="IPR008011">
    <property type="entry name" value="Complex1_LYR_dom"/>
</dbReference>
<feature type="region of interest" description="Disordered" evidence="5">
    <location>
        <begin position="73"/>
        <end position="94"/>
    </location>
</feature>
<evidence type="ECO:0000256" key="3">
    <source>
        <dbReference type="ARBA" id="ARBA00023186"/>
    </source>
</evidence>
<feature type="compositionally biased region" description="Polar residues" evidence="5">
    <location>
        <begin position="462"/>
        <end position="471"/>
    </location>
</feature>
<feature type="domain" description="Complex 1 LYR protein" evidence="6">
    <location>
        <begin position="8"/>
        <end position="66"/>
    </location>
</feature>
<feature type="compositionally biased region" description="Basic and acidic residues" evidence="5">
    <location>
        <begin position="672"/>
        <end position="683"/>
    </location>
</feature>
<feature type="region of interest" description="Disordered" evidence="5">
    <location>
        <begin position="850"/>
        <end position="882"/>
    </location>
</feature>
<dbReference type="InterPro" id="IPR045295">
    <property type="entry name" value="Complex1_LYR_SDHAF1_LYRM8"/>
</dbReference>
<feature type="region of interest" description="Disordered" evidence="5">
    <location>
        <begin position="417"/>
        <end position="572"/>
    </location>
</feature>
<feature type="compositionally biased region" description="Polar residues" evidence="5">
    <location>
        <begin position="173"/>
        <end position="186"/>
    </location>
</feature>
<accession>A0A1E1LH87</accession>
<evidence type="ECO:0000313" key="7">
    <source>
        <dbReference type="EMBL" id="CZT09794.1"/>
    </source>
</evidence>
<feature type="region of interest" description="Disordered" evidence="5">
    <location>
        <begin position="253"/>
        <end position="297"/>
    </location>
</feature>
<evidence type="ECO:0000256" key="4">
    <source>
        <dbReference type="ARBA" id="ARBA00025715"/>
    </source>
</evidence>
<comment type="caution">
    <text evidence="7">The sequence shown here is derived from an EMBL/GenBank/DDBJ whole genome shotgun (WGS) entry which is preliminary data.</text>
</comment>
<feature type="region of interest" description="Disordered" evidence="5">
    <location>
        <begin position="780"/>
        <end position="800"/>
    </location>
</feature>
<organism evidence="7 8">
    <name type="scientific">Rhynchosporium graminicola</name>
    <dbReference type="NCBI Taxonomy" id="2792576"/>
    <lineage>
        <taxon>Eukaryota</taxon>
        <taxon>Fungi</taxon>
        <taxon>Dikarya</taxon>
        <taxon>Ascomycota</taxon>
        <taxon>Pezizomycotina</taxon>
        <taxon>Leotiomycetes</taxon>
        <taxon>Helotiales</taxon>
        <taxon>Ploettnerulaceae</taxon>
        <taxon>Rhynchosporium</taxon>
    </lineage>
</organism>
<dbReference type="STRING" id="914237.A0A1E1LH87"/>
<protein>
    <recommendedName>
        <fullName evidence="6">Complex 1 LYR protein domain-containing protein</fullName>
    </recommendedName>
</protein>
<name>A0A1E1LH87_9HELO</name>
<feature type="region of interest" description="Disordered" evidence="5">
    <location>
        <begin position="667"/>
        <end position="715"/>
    </location>
</feature>
<feature type="compositionally biased region" description="Polar residues" evidence="5">
    <location>
        <begin position="489"/>
        <end position="498"/>
    </location>
</feature>
<feature type="region of interest" description="Disordered" evidence="5">
    <location>
        <begin position="1179"/>
        <end position="1202"/>
    </location>
</feature>
<feature type="compositionally biased region" description="Pro residues" evidence="5">
    <location>
        <begin position="856"/>
        <end position="874"/>
    </location>
</feature>
<dbReference type="Proteomes" id="UP000178129">
    <property type="component" value="Unassembled WGS sequence"/>
</dbReference>
<reference evidence="8" key="1">
    <citation type="submission" date="2016-03" db="EMBL/GenBank/DDBJ databases">
        <authorList>
            <person name="Ploux O."/>
        </authorList>
    </citation>
    <scope>NUCLEOTIDE SEQUENCE [LARGE SCALE GENOMIC DNA]</scope>
    <source>
        <strain evidence="8">UK7</strain>
    </source>
</reference>
<dbReference type="GO" id="GO:0005759">
    <property type="term" value="C:mitochondrial matrix"/>
    <property type="evidence" value="ECO:0007669"/>
    <property type="project" value="UniProtKB-SubCell"/>
</dbReference>
<evidence type="ECO:0000256" key="5">
    <source>
        <dbReference type="SAM" id="MobiDB-lite"/>
    </source>
</evidence>
<keyword evidence="2" id="KW-0496">Mitochondrion</keyword>
<feature type="region of interest" description="Disordered" evidence="5">
    <location>
        <begin position="928"/>
        <end position="995"/>
    </location>
</feature>
<feature type="compositionally biased region" description="Basic and acidic residues" evidence="5">
    <location>
        <begin position="445"/>
        <end position="459"/>
    </location>
</feature>
<evidence type="ECO:0000259" key="6">
    <source>
        <dbReference type="Pfam" id="PF05347"/>
    </source>
</evidence>
<sequence>MKHSGLQRDVLSLYRKCLRVSRMKGEARVHFEKYARIEFEKAIAVDKKDFSAIEYLLRKGQRQIEMYSSPGIKDIRNSATTHSQQTKKQEETQKRPFRIHFLRRRARDSRASSSVVRARRRASDRAKHNIEVFGWDTPDAELASKVTTPEIEVRNRVVNRRSGSGANLRPAPRSNSGIPSTDGAANSVSRRSNTRKKSKKGYSLKYIAKVPVYWTADHPSARRASTFSPERLYSAQRLGPLQAASNRILGPRPTEVRRRNDTGIDPLNPIAGQRRNSPSQPHFKPNTFQRATSQVLPARKDTGLSSLEFWEAVKDYSRQSKTKGTSASSVRSIVQSLVSEAASRTPSQKKVLWRFTRGLELYLQAAKEHPSQSLISSPASDFSTSVSAFTLHELKPYRSEFQSAGLAVTSAEQKGMANLREDSPPPPTPPKDQSYGKSRSLPRKKSTDTRKPTEKRKEPSYASGSTGTTVLGWTPPHEKSYGRPPMVESRSSSASTEHTIIGFTPPHHMSASLSKPVREAPAPPQATTKKSLPWLRKAGPSPEASPTQKRSVISVKPEQQHRTSTPLTGWVSTVDVPEPLQSIERNLEPEDNIRLGPPKGPTEKNREDFRYGTAKSTADNFISKMVTEMATRTGPSISIPLENLELIRPKVEYSDLATQTVELSPVVPRRPTKNDDYSEHSSEINRAPIPSGRSKTFPSRANKCKGNCEQPPKNPHLLISQERLSRPSKVTWMGGADQEIQTVQMPVDSIDNIERADNQKTRNALDVPSFQSKAVPGERTRTFPFANSPTKRIGPYQPPQISGSLIKGADEGRSTWIQNDREQEEEILNQSSRRALASSPQLSAPSLCVQCAGPLNPTPKPEPELEPTPEPSKQPPAHACTARSSTQCQQCFPSRDSSIAISPRQVTSPAEMRGPVEFQYLPTRRSTRPLIHTGPVNYPEAEPGLGNTQKSYHSPERTRPQSKAEQLVEEYLKSEPIADPMKRPPLPRIIPKPNIPDPPKHVHCYSTFSRPKTFPLTPKVPEIHTVALPAFASTISTDSCSLRSAGFDDKQVFKGLHVATAAACDEDVDKWIEEITGSSARKFLSALSVFNGLGSNTLAGVARRAAKQRRQKINAWETTRNMRVAEKARRPRCEDGEFVELEYVMGDQGVEIGYEYAKTSSEVQNYDDEYNLHDQGVKTERDGLTKSMFKGRAGKGSEGARE</sequence>
<dbReference type="EMBL" id="FJUW01000052">
    <property type="protein sequence ID" value="CZT09794.1"/>
    <property type="molecule type" value="Genomic_DNA"/>
</dbReference>
<feature type="region of interest" description="Disordered" evidence="5">
    <location>
        <begin position="154"/>
        <end position="200"/>
    </location>
</feature>
<evidence type="ECO:0000256" key="1">
    <source>
        <dbReference type="ARBA" id="ARBA00004305"/>
    </source>
</evidence>
<dbReference type="GO" id="GO:0034553">
    <property type="term" value="P:mitochondrial respiratory chain complex II assembly"/>
    <property type="evidence" value="ECO:0007669"/>
    <property type="project" value="InterPro"/>
</dbReference>
<gene>
    <name evidence="7" type="ORF">RCO7_02174</name>
</gene>
<dbReference type="AlphaFoldDB" id="A0A1E1LH87"/>